<sequence length="238" mass="26798">MTFLSKKILNVGFLITIALTYRVALFCDESEDAFSKIYKHKVWGTNEEGEAHSGGGSTLSNTIVYRAFLQNFLKEYGIKSVVDAGCGDWEFSKTIDWTGIEYTGCDVVKSVIQNNKRKYGKGNIRFLHIDATQSTLPKGELLICKDVLQHLSNALVTKFLLNTCHFRYCLITNDVDEKTLTADNVDIPVGSSRLIDLTKPPFNLNGSKVLTYRTSCGMKQILFLQNGFEKKRSLKRKS</sequence>
<dbReference type="InterPro" id="IPR013216">
    <property type="entry name" value="Methyltransf_11"/>
</dbReference>
<dbReference type="InterPro" id="IPR029063">
    <property type="entry name" value="SAM-dependent_MTases_sf"/>
</dbReference>
<keyword evidence="3" id="KW-1185">Reference proteome</keyword>
<dbReference type="RefSeq" id="WP_053331902.1">
    <property type="nucleotide sequence ID" value="NZ_CCEJ010000007.1"/>
</dbReference>
<comment type="caution">
    <text evidence="2">The sequence shown here is derived from an EMBL/GenBank/DDBJ whole genome shotgun (WGS) entry which is preliminary data.</text>
</comment>
<evidence type="ECO:0000313" key="3">
    <source>
        <dbReference type="Proteomes" id="UP000031552"/>
    </source>
</evidence>
<evidence type="ECO:0000313" key="2">
    <source>
        <dbReference type="EMBL" id="CDR34368.1"/>
    </source>
</evidence>
<protein>
    <recommendedName>
        <fullName evidence="1">Methyltransferase type 11 domain-containing protein</fullName>
    </recommendedName>
</protein>
<evidence type="ECO:0000259" key="1">
    <source>
        <dbReference type="Pfam" id="PF08241"/>
    </source>
</evidence>
<reference evidence="2" key="1">
    <citation type="submission" date="2013-12" db="EMBL/GenBank/DDBJ databases">
        <authorList>
            <person name="Linke B."/>
        </authorList>
    </citation>
    <scope>NUCLEOTIDE SEQUENCE [LARGE SCALE GENOMIC DNA]</scope>
    <source>
        <strain evidence="2">CRIB-18</strain>
    </source>
</reference>
<dbReference type="Pfam" id="PF08241">
    <property type="entry name" value="Methyltransf_11"/>
    <property type="match status" value="1"/>
</dbReference>
<dbReference type="EMBL" id="CCEJ010000007">
    <property type="protein sequence ID" value="CDR34368.1"/>
    <property type="molecule type" value="Genomic_DNA"/>
</dbReference>
<organism evidence="2 3">
    <name type="scientific">Candidatus Criblamydia sequanensis CRIB-18</name>
    <dbReference type="NCBI Taxonomy" id="1437425"/>
    <lineage>
        <taxon>Bacteria</taxon>
        <taxon>Pseudomonadati</taxon>
        <taxon>Chlamydiota</taxon>
        <taxon>Chlamydiia</taxon>
        <taxon>Parachlamydiales</taxon>
        <taxon>Candidatus Criblamydiaceae</taxon>
        <taxon>Candidatus Criblamydia</taxon>
    </lineage>
</organism>
<dbReference type="eggNOG" id="COG0500">
    <property type="taxonomic scope" value="Bacteria"/>
</dbReference>
<gene>
    <name evidence="2" type="ORF">CSEC_1554</name>
</gene>
<name>A0A090D2H9_9BACT</name>
<dbReference type="GO" id="GO:0008757">
    <property type="term" value="F:S-adenosylmethionine-dependent methyltransferase activity"/>
    <property type="evidence" value="ECO:0007669"/>
    <property type="project" value="InterPro"/>
</dbReference>
<dbReference type="Gene3D" id="3.40.50.150">
    <property type="entry name" value="Vaccinia Virus protein VP39"/>
    <property type="match status" value="1"/>
</dbReference>
<dbReference type="STRING" id="1437425.CSEC_1554"/>
<dbReference type="SUPFAM" id="SSF53335">
    <property type="entry name" value="S-adenosyl-L-methionine-dependent methyltransferases"/>
    <property type="match status" value="1"/>
</dbReference>
<proteinExistence type="predicted"/>
<dbReference type="OrthoDB" id="20930at2"/>
<dbReference type="AlphaFoldDB" id="A0A090D2H9"/>
<reference evidence="2" key="2">
    <citation type="submission" date="2014-09" db="EMBL/GenBank/DDBJ databases">
        <title>Criblamydia sequanensis harbors a mega-plasmid encoding arsenite resistance.</title>
        <authorList>
            <person name="Bertelli C."/>
            <person name="Goesmann A."/>
            <person name="Greub G."/>
        </authorList>
    </citation>
    <scope>NUCLEOTIDE SEQUENCE [LARGE SCALE GENOMIC DNA]</scope>
    <source>
        <strain evidence="2">CRIB-18</strain>
    </source>
</reference>
<dbReference type="Proteomes" id="UP000031552">
    <property type="component" value="Unassembled WGS sequence"/>
</dbReference>
<accession>A0A090D2H9</accession>
<dbReference type="CDD" id="cd02440">
    <property type="entry name" value="AdoMet_MTases"/>
    <property type="match status" value="1"/>
</dbReference>
<feature type="domain" description="Methyltransferase type 11" evidence="1">
    <location>
        <begin position="82"/>
        <end position="153"/>
    </location>
</feature>